<evidence type="ECO:0000313" key="4">
    <source>
        <dbReference type="Proteomes" id="UP000663203"/>
    </source>
</evidence>
<organism evidence="3 4">
    <name type="scientific">Haloterrigena alkaliphila</name>
    <dbReference type="NCBI Taxonomy" id="2816475"/>
    <lineage>
        <taxon>Archaea</taxon>
        <taxon>Methanobacteriati</taxon>
        <taxon>Methanobacteriota</taxon>
        <taxon>Stenosarchaea group</taxon>
        <taxon>Halobacteria</taxon>
        <taxon>Halobacteriales</taxon>
        <taxon>Natrialbaceae</taxon>
        <taxon>Haloterrigena</taxon>
    </lineage>
</organism>
<sequence length="258" mass="27938">MRVFRGRAATIEADREVSRRLLSLAADGEPAVRVWTPHRQVAFGRRDRRLEGYDRARERAHERDFTPVERDVGGRAVAYDGETTLAFARAEPVADFRRGTDDRYERATSAVERALRGLECESESESGSGLEPVRGEPEQSFCPGTHSLSFADASAREGEDNGEGETPPQRKVVGIAQRVRQDAAVVAGIVLVDNREELTGVLESVYDALDVAFDPATVGTVASAGGPSEPGVVREALEDALVGDETDVTVESVASARR</sequence>
<dbReference type="GeneID" id="63187333"/>
<accession>A0A8A2VKG5</accession>
<dbReference type="InterPro" id="IPR045864">
    <property type="entry name" value="aa-tRNA-synth_II/BPL/LPL"/>
</dbReference>
<dbReference type="Proteomes" id="UP000663203">
    <property type="component" value="Chromosome"/>
</dbReference>
<feature type="domain" description="BPL/LPL catalytic" evidence="2">
    <location>
        <begin position="21"/>
        <end position="202"/>
    </location>
</feature>
<keyword evidence="3" id="KW-0436">Ligase</keyword>
<keyword evidence="4" id="KW-1185">Reference proteome</keyword>
<gene>
    <name evidence="3" type="ORF">J0X25_08470</name>
</gene>
<dbReference type="RefSeq" id="WP_207290690.1">
    <property type="nucleotide sequence ID" value="NZ_CP071462.1"/>
</dbReference>
<dbReference type="GO" id="GO:0016874">
    <property type="term" value="F:ligase activity"/>
    <property type="evidence" value="ECO:0007669"/>
    <property type="project" value="UniProtKB-KW"/>
</dbReference>
<dbReference type="EMBL" id="CP071462">
    <property type="protein sequence ID" value="QSX00976.1"/>
    <property type="molecule type" value="Genomic_DNA"/>
</dbReference>
<evidence type="ECO:0000259" key="2">
    <source>
        <dbReference type="Pfam" id="PF21948"/>
    </source>
</evidence>
<evidence type="ECO:0000313" key="3">
    <source>
        <dbReference type="EMBL" id="QSX00976.1"/>
    </source>
</evidence>
<name>A0A8A2VKG5_9EURY</name>
<dbReference type="KEGG" id="hakz:J0X25_08470"/>
<reference evidence="3 4" key="1">
    <citation type="submission" date="2021-03" db="EMBL/GenBank/DDBJ databases">
        <title>Haloterrigena longa sp. nov. and Haloterrigena limicola sp. nov., extremely halophilic archaea isolated from a salt lake.</title>
        <authorList>
            <person name="Henglin C."/>
        </authorList>
    </citation>
    <scope>NUCLEOTIDE SEQUENCE [LARGE SCALE GENOMIC DNA]</scope>
    <source>
        <strain evidence="3 4">KZCA68</strain>
    </source>
</reference>
<proteinExistence type="predicted"/>
<dbReference type="Gene3D" id="3.30.930.10">
    <property type="entry name" value="Bira Bifunctional Protein, Domain 2"/>
    <property type="match status" value="1"/>
</dbReference>
<dbReference type="InterPro" id="IPR004143">
    <property type="entry name" value="BPL_LPL_catalytic"/>
</dbReference>
<dbReference type="Pfam" id="PF21948">
    <property type="entry name" value="LplA-B_cat"/>
    <property type="match status" value="1"/>
</dbReference>
<protein>
    <submittedName>
        <fullName evidence="3">Lipoate--protein ligase family protein</fullName>
    </submittedName>
</protein>
<evidence type="ECO:0000256" key="1">
    <source>
        <dbReference type="SAM" id="MobiDB-lite"/>
    </source>
</evidence>
<dbReference type="SUPFAM" id="SSF55681">
    <property type="entry name" value="Class II aaRS and biotin synthetases"/>
    <property type="match status" value="1"/>
</dbReference>
<feature type="region of interest" description="Disordered" evidence="1">
    <location>
        <begin position="118"/>
        <end position="147"/>
    </location>
</feature>
<dbReference type="AlphaFoldDB" id="A0A8A2VKG5"/>